<keyword evidence="2" id="KW-1185">Reference proteome</keyword>
<organism evidence="1 2">
    <name type="scientific">Dethiobacter alkaliphilus AHT 1</name>
    <dbReference type="NCBI Taxonomy" id="555088"/>
    <lineage>
        <taxon>Bacteria</taxon>
        <taxon>Bacillati</taxon>
        <taxon>Bacillota</taxon>
        <taxon>Dethiobacteria</taxon>
        <taxon>Dethiobacterales</taxon>
        <taxon>Dethiobacteraceae</taxon>
        <taxon>Dethiobacter</taxon>
    </lineage>
</organism>
<dbReference type="PANTHER" id="PTHR37954">
    <property type="entry name" value="BLL4979 PROTEIN"/>
    <property type="match status" value="1"/>
</dbReference>
<dbReference type="RefSeq" id="WP_008518380.1">
    <property type="nucleotide sequence ID" value="NZ_ACJM01000017.1"/>
</dbReference>
<dbReference type="EMBL" id="ACJM01000017">
    <property type="protein sequence ID" value="EEG76471.1"/>
    <property type="molecule type" value="Genomic_DNA"/>
</dbReference>
<proteinExistence type="predicted"/>
<dbReference type="OrthoDB" id="9777728at2"/>
<gene>
    <name evidence="1" type="ORF">DealDRAFT_2708</name>
</gene>
<dbReference type="Pfam" id="PF02596">
    <property type="entry name" value="DUF169"/>
    <property type="match status" value="1"/>
</dbReference>
<dbReference type="STRING" id="555088.DealDRAFT_2708"/>
<name>C0GJP9_DETAL</name>
<dbReference type="AlphaFoldDB" id="C0GJP9"/>
<accession>C0GJP9</accession>
<comment type="caution">
    <text evidence="1">The sequence shown here is derived from an EMBL/GenBank/DDBJ whole genome shotgun (WGS) entry which is preliminary data.</text>
</comment>
<dbReference type="PANTHER" id="PTHR37954:SF3">
    <property type="entry name" value="DUF169 DOMAIN-CONTAINING PROTEIN"/>
    <property type="match status" value="1"/>
</dbReference>
<dbReference type="eggNOG" id="COG2043">
    <property type="taxonomic scope" value="Bacteria"/>
</dbReference>
<protein>
    <recommendedName>
        <fullName evidence="3">DUF169 domain-containing protein</fullName>
    </recommendedName>
</protein>
<dbReference type="Proteomes" id="UP000006443">
    <property type="component" value="Unassembled WGS sequence"/>
</dbReference>
<dbReference type="InterPro" id="IPR003748">
    <property type="entry name" value="DUF169"/>
</dbReference>
<sequence length="260" mass="28774">MLCQNKFLQVVEDYIRPLTYPVAVKLIKEGEDFPAKTRFPKDVAGRWALCQGISMARRVGWKVGFRREDHSCIVAMMIFGYEEEPEAVKEGEIVYPYYAETAEAGKKTQEMTPRLPLDSVKGIVAAPLAKADFAADVVLVYGNSAQIIRLVQGALYRNGGKIDSSFTGRGACGSEIVVPYQTQECKVIIPGGGERVFAHTADDELVFAIPACKLDEVAFGVETTHKSGIARIPTPFMGMRAEPMYPEKYYEVAKQFGIED</sequence>
<evidence type="ECO:0000313" key="2">
    <source>
        <dbReference type="Proteomes" id="UP000006443"/>
    </source>
</evidence>
<evidence type="ECO:0000313" key="1">
    <source>
        <dbReference type="EMBL" id="EEG76471.1"/>
    </source>
</evidence>
<reference evidence="1 2" key="1">
    <citation type="submission" date="2009-02" db="EMBL/GenBank/DDBJ databases">
        <title>Sequencing of the draft genome and assembly of Dethiobacter alkaliphilus AHT 1.</title>
        <authorList>
            <consortium name="US DOE Joint Genome Institute (JGI-PGF)"/>
            <person name="Lucas S."/>
            <person name="Copeland A."/>
            <person name="Lapidus A."/>
            <person name="Glavina del Rio T."/>
            <person name="Dalin E."/>
            <person name="Tice H."/>
            <person name="Bruce D."/>
            <person name="Goodwin L."/>
            <person name="Pitluck S."/>
            <person name="Larimer F."/>
            <person name="Land M.L."/>
            <person name="Hauser L."/>
            <person name="Muyzer G."/>
        </authorList>
    </citation>
    <scope>NUCLEOTIDE SEQUENCE [LARGE SCALE GENOMIC DNA]</scope>
    <source>
        <strain evidence="1 2">AHT 1</strain>
    </source>
</reference>
<evidence type="ECO:0008006" key="3">
    <source>
        <dbReference type="Google" id="ProtNLM"/>
    </source>
</evidence>